<keyword evidence="2" id="KW-1185">Reference proteome</keyword>
<organism evidence="1 2">
    <name type="scientific">Mycobacterium kubicae</name>
    <dbReference type="NCBI Taxonomy" id="120959"/>
    <lineage>
        <taxon>Bacteria</taxon>
        <taxon>Bacillati</taxon>
        <taxon>Actinomycetota</taxon>
        <taxon>Actinomycetes</taxon>
        <taxon>Mycobacteriales</taxon>
        <taxon>Mycobacteriaceae</taxon>
        <taxon>Mycobacterium</taxon>
        <taxon>Mycobacterium simiae complex</taxon>
    </lineage>
</organism>
<proteinExistence type="predicted"/>
<dbReference type="EMBL" id="BLKU01000003">
    <property type="protein sequence ID" value="GFG64733.1"/>
    <property type="molecule type" value="Genomic_DNA"/>
</dbReference>
<accession>A0ABQ1BLY0</accession>
<evidence type="ECO:0000313" key="1">
    <source>
        <dbReference type="EMBL" id="GFG64733.1"/>
    </source>
</evidence>
<dbReference type="Proteomes" id="UP000465306">
    <property type="component" value="Unassembled WGS sequence"/>
</dbReference>
<gene>
    <name evidence="1" type="ORF">MKUB_22230</name>
</gene>
<reference evidence="1 2" key="1">
    <citation type="journal article" date="2019" name="Emerg. Microbes Infect.">
        <title>Comprehensive subspecies identification of 175 nontuberculous mycobacteria species based on 7547 genomic profiles.</title>
        <authorList>
            <person name="Matsumoto Y."/>
            <person name="Kinjo T."/>
            <person name="Motooka D."/>
            <person name="Nabeya D."/>
            <person name="Jung N."/>
            <person name="Uechi K."/>
            <person name="Horii T."/>
            <person name="Iida T."/>
            <person name="Fujita J."/>
            <person name="Nakamura S."/>
        </authorList>
    </citation>
    <scope>NUCLEOTIDE SEQUENCE [LARGE SCALE GENOMIC DNA]</scope>
    <source>
        <strain evidence="1 2">JCM 13573</strain>
    </source>
</reference>
<name>A0ABQ1BLY0_9MYCO</name>
<protein>
    <submittedName>
        <fullName evidence="1">Uncharacterized protein</fullName>
    </submittedName>
</protein>
<sequence>MVTGRSAADISAPLRCVAGLQTGPITKLSLRPASGAAEYIKRYPVAENILAVLGAVCQESVQAAHRFAPGGWRPLH</sequence>
<comment type="caution">
    <text evidence="1">The sequence shown here is derived from an EMBL/GenBank/DDBJ whole genome shotgun (WGS) entry which is preliminary data.</text>
</comment>
<evidence type="ECO:0000313" key="2">
    <source>
        <dbReference type="Proteomes" id="UP000465306"/>
    </source>
</evidence>